<dbReference type="OMA" id="ASYEACI"/>
<evidence type="ECO:0000256" key="1">
    <source>
        <dbReference type="SAM" id="MobiDB-lite"/>
    </source>
</evidence>
<keyword evidence="2" id="KW-0812">Transmembrane</keyword>
<name>M7YUJ2_TRIUA</name>
<proteinExistence type="predicted"/>
<evidence type="ECO:0000313" key="3">
    <source>
        <dbReference type="EMBL" id="EMS50776.1"/>
    </source>
</evidence>
<dbReference type="AlphaFoldDB" id="M7YUJ2"/>
<sequence>MPASPLPLAVAPPGRVSLNHQVPRAARALCSGLFCAESPRRSDFFTASHILYIRAGLQLQYGGSRLRREPPLPTSHRVPVVLAAKAAPASTPSRRLSKRTSPSRLSRIEPASPLLPVTASSHHHRGLSRRVEPPWPALSHPASRPPQLWPRASDLSAALPPRCCGEPPSPSRFVSAENDVKPACPSHGLRSSHRVSALRSAHSRGSTSRRLSAAVASRLKHRRSTVCLCSSGRQATRLFFRSATVAAVCMVTRARVEASASYEACIRPTSISYEPLNGYQCNYLLLQHTRSRETKTHGQGYVLVNLRPLCTGRQKYYVYTGWVATLPSVTAVIINFTVDKYQVKSIRMGLLYHCDLKDSYRFISRSNMESLKPTPRVVLRLRGYNDMTWELRVIGGNDNPVPEDTAILMKI</sequence>
<organism evidence="3">
    <name type="scientific">Triticum urartu</name>
    <name type="common">Red wild einkorn</name>
    <name type="synonym">Crithodium urartu</name>
    <dbReference type="NCBI Taxonomy" id="4572"/>
    <lineage>
        <taxon>Eukaryota</taxon>
        <taxon>Viridiplantae</taxon>
        <taxon>Streptophyta</taxon>
        <taxon>Embryophyta</taxon>
        <taxon>Tracheophyta</taxon>
        <taxon>Spermatophyta</taxon>
        <taxon>Magnoliopsida</taxon>
        <taxon>Liliopsida</taxon>
        <taxon>Poales</taxon>
        <taxon>Poaceae</taxon>
        <taxon>BOP clade</taxon>
        <taxon>Pooideae</taxon>
        <taxon>Triticodae</taxon>
        <taxon>Triticeae</taxon>
        <taxon>Triticinae</taxon>
        <taxon>Triticum</taxon>
    </lineage>
</organism>
<feature type="region of interest" description="Disordered" evidence="1">
    <location>
        <begin position="86"/>
        <end position="151"/>
    </location>
</feature>
<evidence type="ECO:0000256" key="2">
    <source>
        <dbReference type="SAM" id="Phobius"/>
    </source>
</evidence>
<protein>
    <submittedName>
        <fullName evidence="3">Uncharacterized protein</fullName>
    </submittedName>
</protein>
<gene>
    <name evidence="3" type="ORF">TRIUR3_33159</name>
</gene>
<accession>M7YUJ2</accession>
<keyword evidence="2" id="KW-1133">Transmembrane helix</keyword>
<reference evidence="3" key="1">
    <citation type="journal article" date="2013" name="Nature">
        <title>Draft genome of the wheat A-genome progenitor Triticum urartu.</title>
        <authorList>
            <person name="Ling H.Q."/>
            <person name="Zhao S."/>
            <person name="Liu D."/>
            <person name="Wang J."/>
            <person name="Sun H."/>
            <person name="Zhang C."/>
            <person name="Fan H."/>
            <person name="Li D."/>
            <person name="Dong L."/>
            <person name="Tao Y."/>
            <person name="Gao C."/>
            <person name="Wu H."/>
            <person name="Li Y."/>
            <person name="Cui Y."/>
            <person name="Guo X."/>
            <person name="Zheng S."/>
            <person name="Wang B."/>
            <person name="Yu K."/>
            <person name="Liang Q."/>
            <person name="Yang W."/>
            <person name="Lou X."/>
            <person name="Chen J."/>
            <person name="Feng M."/>
            <person name="Jian J."/>
            <person name="Zhang X."/>
            <person name="Luo G."/>
            <person name="Jiang Y."/>
            <person name="Liu J."/>
            <person name="Wang Z."/>
            <person name="Sha Y."/>
            <person name="Zhang B."/>
            <person name="Wu H."/>
            <person name="Tang D."/>
            <person name="Shen Q."/>
            <person name="Xue P."/>
            <person name="Zou S."/>
            <person name="Wang X."/>
            <person name="Liu X."/>
            <person name="Wang F."/>
            <person name="Yang Y."/>
            <person name="An X."/>
            <person name="Dong Z."/>
            <person name="Zhang K."/>
            <person name="Zhang X."/>
            <person name="Luo M.C."/>
            <person name="Dvorak J."/>
            <person name="Tong Y."/>
            <person name="Wang J."/>
            <person name="Yang H."/>
            <person name="Li Z."/>
            <person name="Wang D."/>
            <person name="Zhang A."/>
            <person name="Wang J."/>
        </authorList>
    </citation>
    <scope>NUCLEOTIDE SEQUENCE</scope>
</reference>
<dbReference type="EMBL" id="KD228095">
    <property type="protein sequence ID" value="EMS50776.1"/>
    <property type="molecule type" value="Genomic_DNA"/>
</dbReference>
<feature type="transmembrane region" description="Helical" evidence="2">
    <location>
        <begin position="316"/>
        <end position="338"/>
    </location>
</feature>
<keyword evidence="2" id="KW-0472">Membrane</keyword>